<evidence type="ECO:0000256" key="12">
    <source>
        <dbReference type="SAM" id="SignalP"/>
    </source>
</evidence>
<feature type="binding site" evidence="10">
    <location>
        <position position="134"/>
    </location>
    <ligand>
        <name>FAD</name>
        <dbReference type="ChEBI" id="CHEBI:57692"/>
    </ligand>
</feature>
<dbReference type="Gene3D" id="2.40.30.10">
    <property type="entry name" value="Translation factors"/>
    <property type="match status" value="1"/>
</dbReference>
<evidence type="ECO:0000259" key="13">
    <source>
        <dbReference type="PROSITE" id="PS51384"/>
    </source>
</evidence>
<dbReference type="PRINTS" id="PR00406">
    <property type="entry name" value="CYTB5RDTASE"/>
</dbReference>
<dbReference type="PANTHER" id="PTHR19370:SF171">
    <property type="entry name" value="NADH-CYTOCHROME B5 REDUCTASE 2"/>
    <property type="match status" value="1"/>
</dbReference>
<proteinExistence type="inferred from homology"/>
<gene>
    <name evidence="14" type="ORF">RMAR1173_LOCUS15860</name>
</gene>
<feature type="binding site" evidence="10">
    <location>
        <position position="107"/>
    </location>
    <ligand>
        <name>FAD</name>
        <dbReference type="ChEBI" id="CHEBI:57692"/>
    </ligand>
</feature>
<dbReference type="Pfam" id="PF00970">
    <property type="entry name" value="FAD_binding_6"/>
    <property type="match status" value="1"/>
</dbReference>
<feature type="binding site" evidence="10">
    <location>
        <position position="175"/>
    </location>
    <ligand>
        <name>FAD</name>
        <dbReference type="ChEBI" id="CHEBI:57692"/>
    </ligand>
</feature>
<dbReference type="SUPFAM" id="SSF63380">
    <property type="entry name" value="Riboflavin synthase domain-like"/>
    <property type="match status" value="1"/>
</dbReference>
<evidence type="ECO:0000256" key="9">
    <source>
        <dbReference type="ARBA" id="ARBA00047682"/>
    </source>
</evidence>
<evidence type="ECO:0000256" key="10">
    <source>
        <dbReference type="PIRSR" id="PIRSR601834-1"/>
    </source>
</evidence>
<dbReference type="CDD" id="cd06183">
    <property type="entry name" value="cyt_b5_reduct_like"/>
    <property type="match status" value="1"/>
</dbReference>
<dbReference type="GO" id="GO:0005739">
    <property type="term" value="C:mitochondrion"/>
    <property type="evidence" value="ECO:0007669"/>
    <property type="project" value="UniProtKB-SubCell"/>
</dbReference>
<dbReference type="InterPro" id="IPR001433">
    <property type="entry name" value="OxRdtase_FAD/NAD-bd"/>
</dbReference>
<feature type="binding site" evidence="10">
    <location>
        <position position="133"/>
    </location>
    <ligand>
        <name>FAD</name>
        <dbReference type="ChEBI" id="CHEBI:57692"/>
    </ligand>
</feature>
<evidence type="ECO:0000256" key="7">
    <source>
        <dbReference type="ARBA" id="ARBA00023027"/>
    </source>
</evidence>
<name>A0A7S2SKL0_9STRA</name>
<organism evidence="14">
    <name type="scientific">Rhizochromulina marina</name>
    <dbReference type="NCBI Taxonomy" id="1034831"/>
    <lineage>
        <taxon>Eukaryota</taxon>
        <taxon>Sar</taxon>
        <taxon>Stramenopiles</taxon>
        <taxon>Ochrophyta</taxon>
        <taxon>Dictyochophyceae</taxon>
        <taxon>Rhizochromulinales</taxon>
        <taxon>Rhizochromulina</taxon>
    </lineage>
</organism>
<feature type="binding site" evidence="10">
    <location>
        <position position="109"/>
    </location>
    <ligand>
        <name>FAD</name>
        <dbReference type="ChEBI" id="CHEBI:57692"/>
    </ligand>
</feature>
<dbReference type="InterPro" id="IPR039261">
    <property type="entry name" value="FNR_nucleotide-bd"/>
</dbReference>
<dbReference type="InterPro" id="IPR017927">
    <property type="entry name" value="FAD-bd_FR_type"/>
</dbReference>
<dbReference type="GO" id="GO:0090524">
    <property type="term" value="F:cytochrome-b5 reductase activity, acting on NADH"/>
    <property type="evidence" value="ECO:0007669"/>
    <property type="project" value="UniProtKB-EC"/>
</dbReference>
<dbReference type="InterPro" id="IPR017938">
    <property type="entry name" value="Riboflavin_synthase-like_b-brl"/>
</dbReference>
<evidence type="ECO:0000256" key="11">
    <source>
        <dbReference type="RuleBase" id="RU361226"/>
    </source>
</evidence>
<dbReference type="FunFam" id="3.40.50.80:FF:000009">
    <property type="entry name" value="NADH-cytochrome b5 reductase"/>
    <property type="match status" value="1"/>
</dbReference>
<accession>A0A7S2SKL0</accession>
<dbReference type="Pfam" id="PF00175">
    <property type="entry name" value="NAD_binding_1"/>
    <property type="match status" value="1"/>
</dbReference>
<feature type="binding site" evidence="10">
    <location>
        <position position="126"/>
    </location>
    <ligand>
        <name>FAD</name>
        <dbReference type="ChEBI" id="CHEBI:57692"/>
    </ligand>
</feature>
<keyword evidence="4 10" id="KW-0285">Flavoprotein</keyword>
<evidence type="ECO:0000256" key="6">
    <source>
        <dbReference type="ARBA" id="ARBA00023002"/>
    </source>
</evidence>
<dbReference type="InterPro" id="IPR008333">
    <property type="entry name" value="Cbr1-like_FAD-bd_dom"/>
</dbReference>
<comment type="catalytic activity">
    <reaction evidence="9 11">
        <text>2 Fe(III)-[cytochrome b5] + NADH = 2 Fe(II)-[cytochrome b5] + NAD(+) + H(+)</text>
        <dbReference type="Rhea" id="RHEA:46680"/>
        <dbReference type="Rhea" id="RHEA-COMP:10438"/>
        <dbReference type="Rhea" id="RHEA-COMP:10439"/>
        <dbReference type="ChEBI" id="CHEBI:15378"/>
        <dbReference type="ChEBI" id="CHEBI:29033"/>
        <dbReference type="ChEBI" id="CHEBI:29034"/>
        <dbReference type="ChEBI" id="CHEBI:57540"/>
        <dbReference type="ChEBI" id="CHEBI:57945"/>
        <dbReference type="EC" id="1.6.2.2"/>
    </reaction>
</comment>
<evidence type="ECO:0000256" key="4">
    <source>
        <dbReference type="ARBA" id="ARBA00022630"/>
    </source>
</evidence>
<dbReference type="PROSITE" id="PS51384">
    <property type="entry name" value="FAD_FR"/>
    <property type="match status" value="1"/>
</dbReference>
<dbReference type="InterPro" id="IPR001709">
    <property type="entry name" value="Flavoprot_Pyr_Nucl_cyt_Rdtase"/>
</dbReference>
<protein>
    <recommendedName>
        <fullName evidence="11">NADH-cytochrome b5 reductase</fullName>
        <ecNumber evidence="11">1.6.2.2</ecNumber>
    </recommendedName>
</protein>
<sequence length="302" mass="33308">MAGATGVLRAALGSALGPATLALWVGGCCDTRRGLFDPAQCDVRPRVSKGSFSPDVFREYPVMAIIPLSNNARLFRMKLPASKDVMGLSVASCIHVQAEQGGAKTVRPYTPTTTNFTQGYFDLVVKRYPDGMMSSHFFGLNVGDKIQVKGPFPKIKYERNMAKRVGMVAGGTGITPMLQVLEHALADSEDNTEFSLIYCNISPEDILLKDRLDDLAERYHRFRVFYVVEKPEEDWEQGSGYVTLDMIERKLPAAEDGSMVFVCGPPGMMRAVCGEKRNEQSQGRLSGLLAKRGFRANAVYKF</sequence>
<feature type="binding site" evidence="10">
    <location>
        <position position="124"/>
    </location>
    <ligand>
        <name>FAD</name>
        <dbReference type="ChEBI" id="CHEBI:57692"/>
    </ligand>
</feature>
<evidence type="ECO:0000256" key="8">
    <source>
        <dbReference type="ARBA" id="ARBA00023128"/>
    </source>
</evidence>
<evidence type="ECO:0000256" key="3">
    <source>
        <dbReference type="ARBA" id="ARBA00006105"/>
    </source>
</evidence>
<dbReference type="PANTHER" id="PTHR19370">
    <property type="entry name" value="NADH-CYTOCHROME B5 REDUCTASE"/>
    <property type="match status" value="1"/>
</dbReference>
<feature type="domain" description="FAD-binding FR-type" evidence="13">
    <location>
        <begin position="55"/>
        <end position="158"/>
    </location>
</feature>
<evidence type="ECO:0000256" key="2">
    <source>
        <dbReference type="ARBA" id="ARBA00004173"/>
    </source>
</evidence>
<feature type="chain" id="PRO_5031292688" description="NADH-cytochrome b5 reductase" evidence="12">
    <location>
        <begin position="23"/>
        <end position="302"/>
    </location>
</feature>
<evidence type="ECO:0000256" key="5">
    <source>
        <dbReference type="ARBA" id="ARBA00022827"/>
    </source>
</evidence>
<dbReference type="EC" id="1.6.2.2" evidence="11"/>
<reference evidence="14" key="1">
    <citation type="submission" date="2021-01" db="EMBL/GenBank/DDBJ databases">
        <authorList>
            <person name="Corre E."/>
            <person name="Pelletier E."/>
            <person name="Niang G."/>
            <person name="Scheremetjew M."/>
            <person name="Finn R."/>
            <person name="Kale V."/>
            <person name="Holt S."/>
            <person name="Cochrane G."/>
            <person name="Meng A."/>
            <person name="Brown T."/>
            <person name="Cohen L."/>
        </authorList>
    </citation>
    <scope>NUCLEOTIDE SEQUENCE</scope>
    <source>
        <strain evidence="14">CCMP1243</strain>
    </source>
</reference>
<feature type="signal peptide" evidence="12">
    <location>
        <begin position="1"/>
        <end position="22"/>
    </location>
</feature>
<dbReference type="InterPro" id="IPR001834">
    <property type="entry name" value="CBR-like"/>
</dbReference>
<feature type="binding site" evidence="10">
    <location>
        <position position="108"/>
    </location>
    <ligand>
        <name>FAD</name>
        <dbReference type="ChEBI" id="CHEBI:57692"/>
    </ligand>
</feature>
<comment type="subcellular location">
    <subcellularLocation>
        <location evidence="2">Mitochondrion</location>
    </subcellularLocation>
</comment>
<evidence type="ECO:0000256" key="1">
    <source>
        <dbReference type="ARBA" id="ARBA00001974"/>
    </source>
</evidence>
<keyword evidence="5 10" id="KW-0274">FAD</keyword>
<keyword evidence="12" id="KW-0732">Signal</keyword>
<dbReference type="SUPFAM" id="SSF52343">
    <property type="entry name" value="Ferredoxin reductase-like, C-terminal NADP-linked domain"/>
    <property type="match status" value="1"/>
</dbReference>
<dbReference type="AlphaFoldDB" id="A0A7S2SKL0"/>
<comment type="similarity">
    <text evidence="3 11">Belongs to the flavoprotein pyridine nucleotide cytochrome reductase family.</text>
</comment>
<dbReference type="Gene3D" id="3.40.50.80">
    <property type="entry name" value="Nucleotide-binding domain of ferredoxin-NADP reductase (FNR) module"/>
    <property type="match status" value="1"/>
</dbReference>
<keyword evidence="8" id="KW-0496">Mitochondrion</keyword>
<dbReference type="PRINTS" id="PR00371">
    <property type="entry name" value="FPNCR"/>
</dbReference>
<comment type="cofactor">
    <cofactor evidence="1 10 11">
        <name>FAD</name>
        <dbReference type="ChEBI" id="CHEBI:57692"/>
    </cofactor>
</comment>
<keyword evidence="7 11" id="KW-0520">NAD</keyword>
<dbReference type="EMBL" id="HBHJ01024056">
    <property type="protein sequence ID" value="CAD9702818.1"/>
    <property type="molecule type" value="Transcribed_RNA"/>
</dbReference>
<evidence type="ECO:0000313" key="14">
    <source>
        <dbReference type="EMBL" id="CAD9702818.1"/>
    </source>
</evidence>
<dbReference type="FunFam" id="2.40.30.10:FF:000032">
    <property type="entry name" value="NADH-cytochrome b5 reductase"/>
    <property type="match status" value="1"/>
</dbReference>
<keyword evidence="6 11" id="KW-0560">Oxidoreductase</keyword>